<evidence type="ECO:0000256" key="2">
    <source>
        <dbReference type="ARBA" id="ARBA00009295"/>
    </source>
</evidence>
<keyword evidence="12 15" id="KW-0472">Membrane</keyword>
<proteinExistence type="inferred from homology"/>
<dbReference type="Pfam" id="PF00487">
    <property type="entry name" value="FA_desaturase"/>
    <property type="match status" value="1"/>
</dbReference>
<dbReference type="InterPro" id="IPR018506">
    <property type="entry name" value="Cyt_B5_heme-BS"/>
</dbReference>
<comment type="cofactor">
    <cofactor evidence="14">
        <name>Fe(2+)</name>
        <dbReference type="ChEBI" id="CHEBI:29033"/>
    </cofactor>
    <text evidence="14">Expected to bind 2 Fe(2+) ions per subunit.</text>
</comment>
<dbReference type="CDD" id="cd03505">
    <property type="entry name" value="Delta9-FADS-like"/>
    <property type="match status" value="1"/>
</dbReference>
<evidence type="ECO:0000313" key="17">
    <source>
        <dbReference type="EMBL" id="EPS96663.1"/>
    </source>
</evidence>
<evidence type="ECO:0000256" key="7">
    <source>
        <dbReference type="ARBA" id="ARBA00022832"/>
    </source>
</evidence>
<keyword evidence="13 14" id="KW-0275">Fatty acid biosynthesis</keyword>
<dbReference type="EC" id="1.14.19.1" evidence="14"/>
<dbReference type="PROSITE" id="PS00191">
    <property type="entry name" value="CYTOCHROME_B5_1"/>
    <property type="match status" value="1"/>
</dbReference>
<keyword evidence="10 14" id="KW-0408">Iron</keyword>
<name>S8DZW4_FOMSC</name>
<dbReference type="InterPro" id="IPR036400">
    <property type="entry name" value="Cyt_B5-like_heme/steroid_sf"/>
</dbReference>
<keyword evidence="18" id="KW-1185">Reference proteome</keyword>
<evidence type="ECO:0000256" key="10">
    <source>
        <dbReference type="ARBA" id="ARBA00023004"/>
    </source>
</evidence>
<dbReference type="HOGENOM" id="CLU_027359_3_0_1"/>
<comment type="function">
    <text evidence="14">Stearoyl-CoA desaturase that utilizes O(2) and electrons from reduced cytochrome b5 to introduce the first double bond into saturated fatty acyl-CoA substrates.</text>
</comment>
<accession>S8DZW4</accession>
<evidence type="ECO:0000256" key="3">
    <source>
        <dbReference type="ARBA" id="ARBA00022516"/>
    </source>
</evidence>
<sequence>MSLQLETSSAEQQQQQQHSKIWWSNGTAFVATHVAAAIGCYHYPIYDVPRNTLILCVVLSQLAELSITIGYHRLYSHKAFRASLPVRILVALLGASAVQGSIRWWCLRHRLHHRFTDDPIHDPYAATRGFWWSHMGWIFFKPRYERLELIDRADLDNDPVVHWQNKYYLPLTLVLGYVIPPCIGSLWGDAMGSFVWAALVARLLVWHGTFFVNSLAHWDGLQPYSDENTSKSNLIIALLTAGEGNHNFVRPPHAFPHDYRSGPARYDWDPSKWVILLLQRLGLAWGLKRARPEDICEARTYMLHKHAHAGESSGGSASGESATVEWGLEDVRRYVQDKGKCALVLDGFVVDATAYLSEHPGGAALIRKYSVRSDDAWKEADWAFHGGMNKHSRAARRQMRELRVAKFAGPE</sequence>
<dbReference type="GO" id="GO:0004768">
    <property type="term" value="F:stearoyl-CoA 9-desaturase activity"/>
    <property type="evidence" value="ECO:0007669"/>
    <property type="project" value="UniProtKB-UniRule"/>
</dbReference>
<dbReference type="GO" id="GO:0020037">
    <property type="term" value="F:heme binding"/>
    <property type="evidence" value="ECO:0007669"/>
    <property type="project" value="InterPro"/>
</dbReference>
<keyword evidence="9 14" id="KW-0560">Oxidoreductase</keyword>
<dbReference type="GO" id="GO:0005789">
    <property type="term" value="C:endoplasmic reticulum membrane"/>
    <property type="evidence" value="ECO:0007669"/>
    <property type="project" value="TreeGrafter"/>
</dbReference>
<dbReference type="eggNOG" id="KOG1600">
    <property type="taxonomic scope" value="Eukaryota"/>
</dbReference>
<comment type="similarity">
    <text evidence="2 14">Belongs to the fatty acid desaturase type 1 family.</text>
</comment>
<gene>
    <name evidence="17" type="ORF">FOMPIDRAFT_1130006</name>
</gene>
<evidence type="ECO:0000256" key="11">
    <source>
        <dbReference type="ARBA" id="ARBA00023098"/>
    </source>
</evidence>
<feature type="domain" description="Cytochrome b5 heme-binding" evidence="16">
    <location>
        <begin position="323"/>
        <end position="408"/>
    </location>
</feature>
<feature type="transmembrane region" description="Helical" evidence="15">
    <location>
        <begin position="84"/>
        <end position="105"/>
    </location>
</feature>
<dbReference type="PRINTS" id="PR00075">
    <property type="entry name" value="FACDDSATRASE"/>
</dbReference>
<dbReference type="PROSITE" id="PS50255">
    <property type="entry name" value="CYTOCHROME_B5_2"/>
    <property type="match status" value="1"/>
</dbReference>
<feature type="transmembrane region" description="Helical" evidence="15">
    <location>
        <begin position="21"/>
        <end position="46"/>
    </location>
</feature>
<keyword evidence="5 15" id="KW-0812">Transmembrane</keyword>
<evidence type="ECO:0000259" key="16">
    <source>
        <dbReference type="PROSITE" id="PS50255"/>
    </source>
</evidence>
<dbReference type="InParanoid" id="S8DZW4"/>
<keyword evidence="3 14" id="KW-0444">Lipid biosynthesis</keyword>
<dbReference type="Proteomes" id="UP000015241">
    <property type="component" value="Unassembled WGS sequence"/>
</dbReference>
<reference evidence="17 18" key="1">
    <citation type="journal article" date="2012" name="Science">
        <title>The Paleozoic origin of enzymatic lignin decomposition reconstructed from 31 fungal genomes.</title>
        <authorList>
            <person name="Floudas D."/>
            <person name="Binder M."/>
            <person name="Riley R."/>
            <person name="Barry K."/>
            <person name="Blanchette R.A."/>
            <person name="Henrissat B."/>
            <person name="Martinez A.T."/>
            <person name="Otillar R."/>
            <person name="Spatafora J.W."/>
            <person name="Yadav J.S."/>
            <person name="Aerts A."/>
            <person name="Benoit I."/>
            <person name="Boyd A."/>
            <person name="Carlson A."/>
            <person name="Copeland A."/>
            <person name="Coutinho P.M."/>
            <person name="de Vries R.P."/>
            <person name="Ferreira P."/>
            <person name="Findley K."/>
            <person name="Foster B."/>
            <person name="Gaskell J."/>
            <person name="Glotzer D."/>
            <person name="Gorecki P."/>
            <person name="Heitman J."/>
            <person name="Hesse C."/>
            <person name="Hori C."/>
            <person name="Igarashi K."/>
            <person name="Jurgens J.A."/>
            <person name="Kallen N."/>
            <person name="Kersten P."/>
            <person name="Kohler A."/>
            <person name="Kuees U."/>
            <person name="Kumar T.K.A."/>
            <person name="Kuo A."/>
            <person name="LaButti K."/>
            <person name="Larrondo L.F."/>
            <person name="Lindquist E."/>
            <person name="Ling A."/>
            <person name="Lombard V."/>
            <person name="Lucas S."/>
            <person name="Lundell T."/>
            <person name="Martin R."/>
            <person name="McLaughlin D.J."/>
            <person name="Morgenstern I."/>
            <person name="Morin E."/>
            <person name="Murat C."/>
            <person name="Nagy L.G."/>
            <person name="Nolan M."/>
            <person name="Ohm R.A."/>
            <person name="Patyshakuliyeva A."/>
            <person name="Rokas A."/>
            <person name="Ruiz-Duenas F.J."/>
            <person name="Sabat G."/>
            <person name="Salamov A."/>
            <person name="Samejima M."/>
            <person name="Schmutz J."/>
            <person name="Slot J.C."/>
            <person name="St John F."/>
            <person name="Stenlid J."/>
            <person name="Sun H."/>
            <person name="Sun S."/>
            <person name="Syed K."/>
            <person name="Tsang A."/>
            <person name="Wiebenga A."/>
            <person name="Young D."/>
            <person name="Pisabarro A."/>
            <person name="Eastwood D.C."/>
            <person name="Martin F."/>
            <person name="Cullen D."/>
            <person name="Grigoriev I.V."/>
            <person name="Hibbett D.S."/>
        </authorList>
    </citation>
    <scope>NUCLEOTIDE SEQUENCE</scope>
    <source>
        <strain evidence="18">FP-58527</strain>
    </source>
</reference>
<dbReference type="GO" id="GO:0006636">
    <property type="term" value="P:unsaturated fatty acid biosynthetic process"/>
    <property type="evidence" value="ECO:0007669"/>
    <property type="project" value="UniProtKB-UniRule"/>
</dbReference>
<keyword evidence="14" id="KW-0249">Electron transport</keyword>
<dbReference type="EMBL" id="KE504185">
    <property type="protein sequence ID" value="EPS96663.1"/>
    <property type="molecule type" value="Genomic_DNA"/>
</dbReference>
<organism evidence="17 18">
    <name type="scientific">Fomitopsis schrenkii</name>
    <name type="common">Brown rot fungus</name>
    <dbReference type="NCBI Taxonomy" id="2126942"/>
    <lineage>
        <taxon>Eukaryota</taxon>
        <taxon>Fungi</taxon>
        <taxon>Dikarya</taxon>
        <taxon>Basidiomycota</taxon>
        <taxon>Agaricomycotina</taxon>
        <taxon>Agaricomycetes</taxon>
        <taxon>Polyporales</taxon>
        <taxon>Fomitopsis</taxon>
    </lineage>
</organism>
<keyword evidence="8 15" id="KW-1133">Transmembrane helix</keyword>
<dbReference type="GO" id="GO:0005506">
    <property type="term" value="F:iron ion binding"/>
    <property type="evidence" value="ECO:0007669"/>
    <property type="project" value="TreeGrafter"/>
</dbReference>
<feature type="transmembrane region" description="Helical" evidence="15">
    <location>
        <begin position="52"/>
        <end position="72"/>
    </location>
</feature>
<dbReference type="STRING" id="743788.S8DZW4"/>
<dbReference type="PANTHER" id="PTHR11351">
    <property type="entry name" value="ACYL-COA DESATURASE"/>
    <property type="match status" value="1"/>
</dbReference>
<keyword evidence="4 14" id="KW-0349">Heme</keyword>
<keyword evidence="6 14" id="KW-0479">Metal-binding</keyword>
<dbReference type="SUPFAM" id="SSF55856">
    <property type="entry name" value="Cytochrome b5-like heme/steroid binding domain"/>
    <property type="match status" value="1"/>
</dbReference>
<dbReference type="InterPro" id="IPR009160">
    <property type="entry name" value="Acyl-CoA_deSatase_haem/ster-bd"/>
</dbReference>
<protein>
    <recommendedName>
        <fullName evidence="14">Acyl-CoA desaturase</fullName>
        <ecNumber evidence="14">1.14.19.1</ecNumber>
    </recommendedName>
</protein>
<dbReference type="OrthoDB" id="10260134at2759"/>
<evidence type="ECO:0000256" key="13">
    <source>
        <dbReference type="ARBA" id="ARBA00023160"/>
    </source>
</evidence>
<keyword evidence="11 14" id="KW-0443">Lipid metabolism</keyword>
<evidence type="ECO:0000256" key="15">
    <source>
        <dbReference type="SAM" id="Phobius"/>
    </source>
</evidence>
<dbReference type="Gene3D" id="3.10.120.10">
    <property type="entry name" value="Cytochrome b5-like heme/steroid binding domain"/>
    <property type="match status" value="1"/>
</dbReference>
<dbReference type="AlphaFoldDB" id="S8DZW4"/>
<evidence type="ECO:0000256" key="14">
    <source>
        <dbReference type="PIRNR" id="PIRNR000345"/>
    </source>
</evidence>
<evidence type="ECO:0000256" key="8">
    <source>
        <dbReference type="ARBA" id="ARBA00022989"/>
    </source>
</evidence>
<dbReference type="Pfam" id="PF00173">
    <property type="entry name" value="Cyt-b5"/>
    <property type="match status" value="1"/>
</dbReference>
<evidence type="ECO:0000256" key="6">
    <source>
        <dbReference type="ARBA" id="ARBA00022723"/>
    </source>
</evidence>
<dbReference type="InterPro" id="IPR005804">
    <property type="entry name" value="FA_desaturase_dom"/>
</dbReference>
<keyword evidence="7 14" id="KW-0276">Fatty acid metabolism</keyword>
<dbReference type="PIRSF" id="PIRSF000345">
    <property type="entry name" value="OLE1"/>
    <property type="match status" value="1"/>
</dbReference>
<evidence type="ECO:0000256" key="9">
    <source>
        <dbReference type="ARBA" id="ARBA00023002"/>
    </source>
</evidence>
<evidence type="ECO:0000256" key="1">
    <source>
        <dbReference type="ARBA" id="ARBA00004141"/>
    </source>
</evidence>
<dbReference type="PANTHER" id="PTHR11351:SF31">
    <property type="entry name" value="DESATURASE 1, ISOFORM A-RELATED"/>
    <property type="match status" value="1"/>
</dbReference>
<keyword evidence="14" id="KW-0813">Transport</keyword>
<evidence type="ECO:0000256" key="4">
    <source>
        <dbReference type="ARBA" id="ARBA00022617"/>
    </source>
</evidence>
<evidence type="ECO:0000256" key="5">
    <source>
        <dbReference type="ARBA" id="ARBA00022692"/>
    </source>
</evidence>
<dbReference type="InterPro" id="IPR001199">
    <property type="entry name" value="Cyt_B5-like_heme/steroid-bd"/>
</dbReference>
<comment type="catalytic activity">
    <reaction evidence="14">
        <text>octadecanoyl-CoA + 2 Fe(II)-[cytochrome b5] + O2 + 2 H(+) = (9Z)-octadecenoyl-CoA + 2 Fe(III)-[cytochrome b5] + 2 H2O</text>
        <dbReference type="Rhea" id="RHEA:19721"/>
        <dbReference type="Rhea" id="RHEA-COMP:10438"/>
        <dbReference type="Rhea" id="RHEA-COMP:10439"/>
        <dbReference type="ChEBI" id="CHEBI:15377"/>
        <dbReference type="ChEBI" id="CHEBI:15378"/>
        <dbReference type="ChEBI" id="CHEBI:15379"/>
        <dbReference type="ChEBI" id="CHEBI:29033"/>
        <dbReference type="ChEBI" id="CHEBI:29034"/>
        <dbReference type="ChEBI" id="CHEBI:57387"/>
        <dbReference type="ChEBI" id="CHEBI:57394"/>
        <dbReference type="EC" id="1.14.19.1"/>
    </reaction>
</comment>
<evidence type="ECO:0000256" key="12">
    <source>
        <dbReference type="ARBA" id="ARBA00023136"/>
    </source>
</evidence>
<comment type="subcellular location">
    <subcellularLocation>
        <location evidence="1">Membrane</location>
        <topology evidence="1">Multi-pass membrane protein</topology>
    </subcellularLocation>
</comment>
<evidence type="ECO:0000313" key="18">
    <source>
        <dbReference type="Proteomes" id="UP000015241"/>
    </source>
</evidence>
<dbReference type="InterPro" id="IPR015876">
    <property type="entry name" value="Acyl-CoA_DS"/>
</dbReference>